<feature type="chain" id="PRO_5047313949" description="Periplasmic heavy metal sensor" evidence="2">
    <location>
        <begin position="21"/>
        <end position="165"/>
    </location>
</feature>
<sequence>MKRFTYITLMILLLATYLRAQDPEAMKKVEAAKIGVITERLGLTPEQAEQFWPIYREFSDKRRSILGEMRNARRDFNPQTATEEENRAMMDLSFQVKERELNLEKEYSEKLLRVISTRQLVSLRQAEDDFRRMVLEQLERRARQQNMRENLRERNQDRINGKRGN</sequence>
<dbReference type="Proteomes" id="UP001302349">
    <property type="component" value="Chromosome"/>
</dbReference>
<feature type="region of interest" description="Disordered" evidence="1">
    <location>
        <begin position="146"/>
        <end position="165"/>
    </location>
</feature>
<gene>
    <name evidence="3" type="ORF">RT717_10595</name>
</gene>
<evidence type="ECO:0008006" key="5">
    <source>
        <dbReference type="Google" id="ProtNLM"/>
    </source>
</evidence>
<name>A0ABZ0IXH9_9BACT</name>
<evidence type="ECO:0000313" key="4">
    <source>
        <dbReference type="Proteomes" id="UP001302349"/>
    </source>
</evidence>
<keyword evidence="4" id="KW-1185">Reference proteome</keyword>
<proteinExistence type="predicted"/>
<evidence type="ECO:0000313" key="3">
    <source>
        <dbReference type="EMBL" id="WOK09083.1"/>
    </source>
</evidence>
<dbReference type="EMBL" id="CP136051">
    <property type="protein sequence ID" value="WOK09083.1"/>
    <property type="molecule type" value="Genomic_DNA"/>
</dbReference>
<dbReference type="Gene3D" id="1.20.120.1490">
    <property type="match status" value="1"/>
</dbReference>
<feature type="signal peptide" evidence="2">
    <location>
        <begin position="1"/>
        <end position="20"/>
    </location>
</feature>
<reference evidence="3 4" key="1">
    <citation type="journal article" date="2023" name="Microbiol. Resour. Announc.">
        <title>Complete Genome Sequence of Imperialibacter roseus strain P4T.</title>
        <authorList>
            <person name="Tizabi D.R."/>
            <person name="Bachvaroff T."/>
            <person name="Hill R.T."/>
        </authorList>
    </citation>
    <scope>NUCLEOTIDE SEQUENCE [LARGE SCALE GENOMIC DNA]</scope>
    <source>
        <strain evidence="3 4">P4T</strain>
    </source>
</reference>
<protein>
    <recommendedName>
        <fullName evidence="5">Periplasmic heavy metal sensor</fullName>
    </recommendedName>
</protein>
<feature type="compositionally biased region" description="Basic and acidic residues" evidence="1">
    <location>
        <begin position="149"/>
        <end position="165"/>
    </location>
</feature>
<keyword evidence="2" id="KW-0732">Signal</keyword>
<organism evidence="3 4">
    <name type="scientific">Imperialibacter roseus</name>
    <dbReference type="NCBI Taxonomy" id="1324217"/>
    <lineage>
        <taxon>Bacteria</taxon>
        <taxon>Pseudomonadati</taxon>
        <taxon>Bacteroidota</taxon>
        <taxon>Cytophagia</taxon>
        <taxon>Cytophagales</taxon>
        <taxon>Flammeovirgaceae</taxon>
        <taxon>Imperialibacter</taxon>
    </lineage>
</organism>
<evidence type="ECO:0000256" key="1">
    <source>
        <dbReference type="SAM" id="MobiDB-lite"/>
    </source>
</evidence>
<accession>A0ABZ0IXH9</accession>
<evidence type="ECO:0000256" key="2">
    <source>
        <dbReference type="SAM" id="SignalP"/>
    </source>
</evidence>
<dbReference type="RefSeq" id="WP_317491706.1">
    <property type="nucleotide sequence ID" value="NZ_CP136051.1"/>
</dbReference>